<dbReference type="PANTHER" id="PTHR15938">
    <property type="entry name" value="TBP-1 INTERACTING PROTEIN"/>
    <property type="match status" value="1"/>
</dbReference>
<comment type="similarity">
    <text evidence="2">Belongs to the HOP2 family.</text>
</comment>
<dbReference type="STRING" id="341454.A0A4S2MUQ2"/>
<dbReference type="GO" id="GO:0000709">
    <property type="term" value="P:meiotic joint molecule formation"/>
    <property type="evidence" value="ECO:0007669"/>
    <property type="project" value="TreeGrafter"/>
</dbReference>
<proteinExistence type="inferred from homology"/>
<keyword evidence="5" id="KW-0469">Meiosis</keyword>
<dbReference type="InParanoid" id="A0A4S2MUQ2"/>
<evidence type="ECO:0000256" key="3">
    <source>
        <dbReference type="ARBA" id="ARBA00023172"/>
    </source>
</evidence>
<dbReference type="GO" id="GO:0120231">
    <property type="term" value="C:DNA recombinase auxiliary factor complex"/>
    <property type="evidence" value="ECO:0007669"/>
    <property type="project" value="TreeGrafter"/>
</dbReference>
<evidence type="ECO:0000256" key="2">
    <source>
        <dbReference type="ARBA" id="ARBA00007922"/>
    </source>
</evidence>
<dbReference type="OrthoDB" id="272266at2759"/>
<protein>
    <submittedName>
        <fullName evidence="8">Tat binding protein 1-interacting</fullName>
    </submittedName>
</protein>
<keyword evidence="3" id="KW-0233">DNA recombination</keyword>
<evidence type="ECO:0000259" key="7">
    <source>
        <dbReference type="Pfam" id="PF07106"/>
    </source>
</evidence>
<dbReference type="Gene3D" id="1.10.10.10">
    <property type="entry name" value="Winged helix-like DNA-binding domain superfamily/Winged helix DNA-binding domain"/>
    <property type="match status" value="1"/>
</dbReference>
<dbReference type="InterPro" id="IPR010776">
    <property type="entry name" value="Hop2_WH_dom"/>
</dbReference>
<evidence type="ECO:0000256" key="4">
    <source>
        <dbReference type="ARBA" id="ARBA00023242"/>
    </source>
</evidence>
<organism evidence="8 9">
    <name type="scientific">Ascodesmis nigricans</name>
    <dbReference type="NCBI Taxonomy" id="341454"/>
    <lineage>
        <taxon>Eukaryota</taxon>
        <taxon>Fungi</taxon>
        <taxon>Dikarya</taxon>
        <taxon>Ascomycota</taxon>
        <taxon>Pezizomycotina</taxon>
        <taxon>Pezizomycetes</taxon>
        <taxon>Pezizales</taxon>
        <taxon>Ascodesmidaceae</taxon>
        <taxon>Ascodesmis</taxon>
    </lineage>
</organism>
<dbReference type="PANTHER" id="PTHR15938:SF0">
    <property type="entry name" value="HOMOLOGOUS-PAIRING PROTEIN 2 HOMOLOG"/>
    <property type="match status" value="1"/>
</dbReference>
<evidence type="ECO:0000313" key="9">
    <source>
        <dbReference type="Proteomes" id="UP000298138"/>
    </source>
</evidence>
<dbReference type="InterPro" id="IPR036388">
    <property type="entry name" value="WH-like_DNA-bd_sf"/>
</dbReference>
<keyword evidence="9" id="KW-1185">Reference proteome</keyword>
<gene>
    <name evidence="8" type="ORF">EX30DRAFT_64453</name>
</gene>
<dbReference type="EMBL" id="ML220126">
    <property type="protein sequence ID" value="TGZ80243.1"/>
    <property type="molecule type" value="Genomic_DNA"/>
</dbReference>
<feature type="domain" description="Homologous-pairing protein 2 winged helix" evidence="7">
    <location>
        <begin position="16"/>
        <end position="75"/>
    </location>
</feature>
<dbReference type="GO" id="GO:0000794">
    <property type="term" value="C:condensed nuclear chromosome"/>
    <property type="evidence" value="ECO:0007669"/>
    <property type="project" value="TreeGrafter"/>
</dbReference>
<dbReference type="Pfam" id="PF07106">
    <property type="entry name" value="WHD_TBPIP"/>
    <property type="match status" value="1"/>
</dbReference>
<dbReference type="GO" id="GO:0120230">
    <property type="term" value="F:recombinase activator activity"/>
    <property type="evidence" value="ECO:0007669"/>
    <property type="project" value="TreeGrafter"/>
</dbReference>
<evidence type="ECO:0000256" key="6">
    <source>
        <dbReference type="SAM" id="Coils"/>
    </source>
</evidence>
<reference evidence="8 9" key="1">
    <citation type="submission" date="2019-04" db="EMBL/GenBank/DDBJ databases">
        <title>Comparative genomics and transcriptomics to analyze fruiting body development in filamentous ascomycetes.</title>
        <authorList>
            <consortium name="DOE Joint Genome Institute"/>
            <person name="Lutkenhaus R."/>
            <person name="Traeger S."/>
            <person name="Breuer J."/>
            <person name="Kuo A."/>
            <person name="Lipzen A."/>
            <person name="Pangilinan J."/>
            <person name="Dilworth D."/>
            <person name="Sandor L."/>
            <person name="Poggeler S."/>
            <person name="Barry K."/>
            <person name="Grigoriev I.V."/>
            <person name="Nowrousian M."/>
        </authorList>
    </citation>
    <scope>NUCLEOTIDE SEQUENCE [LARGE SCALE GENOMIC DNA]</scope>
    <source>
        <strain evidence="8 9">CBS 389.68</strain>
    </source>
</reference>
<comment type="subcellular location">
    <subcellularLocation>
        <location evidence="1">Nucleus</location>
    </subcellularLocation>
</comment>
<sequence length="211" mass="23833">MPPKKEKKDQFTGDQASDMVLEYLVNQNRPYSAADISMNLHNAVTKTTAVKVLKELHEDGEIECRVAGKQIVYHAKQDPEKSASEEELKALDIEYEALKEEIGVLKAQLKGLQASTTSLNAAPTLEQLLPVLETTEADVAELEETVRRLQAAGKTPMDPKEMEKEKKQMQGVEKAYALRRKQFKELWATLTEQYDGNKEDLWENLGLDEVD</sequence>
<evidence type="ECO:0000256" key="5">
    <source>
        <dbReference type="ARBA" id="ARBA00023254"/>
    </source>
</evidence>
<dbReference type="GO" id="GO:0010774">
    <property type="term" value="P:meiotic strand invasion involved in reciprocal meiotic recombination"/>
    <property type="evidence" value="ECO:0007669"/>
    <property type="project" value="TreeGrafter"/>
</dbReference>
<dbReference type="Proteomes" id="UP000298138">
    <property type="component" value="Unassembled WGS sequence"/>
</dbReference>
<keyword evidence="4" id="KW-0539">Nucleus</keyword>
<name>A0A4S2MUQ2_9PEZI</name>
<dbReference type="InterPro" id="IPR036390">
    <property type="entry name" value="WH_DNA-bd_sf"/>
</dbReference>
<dbReference type="GO" id="GO:0003690">
    <property type="term" value="F:double-stranded DNA binding"/>
    <property type="evidence" value="ECO:0007669"/>
    <property type="project" value="TreeGrafter"/>
</dbReference>
<keyword evidence="6" id="KW-0175">Coiled coil</keyword>
<evidence type="ECO:0000313" key="8">
    <source>
        <dbReference type="EMBL" id="TGZ80243.1"/>
    </source>
</evidence>
<dbReference type="SUPFAM" id="SSF46785">
    <property type="entry name" value="Winged helix' DNA-binding domain"/>
    <property type="match status" value="1"/>
</dbReference>
<dbReference type="GO" id="GO:0007129">
    <property type="term" value="P:homologous chromosome pairing at meiosis"/>
    <property type="evidence" value="ECO:0007669"/>
    <property type="project" value="TreeGrafter"/>
</dbReference>
<accession>A0A4S2MUQ2</accession>
<feature type="coiled-coil region" evidence="6">
    <location>
        <begin position="81"/>
        <end position="152"/>
    </location>
</feature>
<evidence type="ECO:0000256" key="1">
    <source>
        <dbReference type="ARBA" id="ARBA00004123"/>
    </source>
</evidence>
<dbReference type="AlphaFoldDB" id="A0A4S2MUQ2"/>